<evidence type="ECO:0000256" key="4">
    <source>
        <dbReference type="ARBA" id="ARBA00022723"/>
    </source>
</evidence>
<keyword evidence="3 10" id="KW-0132">Cell division</keyword>
<organism evidence="12 13">
    <name type="scientific">Phaeospirillum tilakii</name>
    <dbReference type="NCBI Taxonomy" id="741673"/>
    <lineage>
        <taxon>Bacteria</taxon>
        <taxon>Pseudomonadati</taxon>
        <taxon>Pseudomonadota</taxon>
        <taxon>Alphaproteobacteria</taxon>
        <taxon>Rhodospirillales</taxon>
        <taxon>Rhodospirillaceae</taxon>
        <taxon>Phaeospirillum</taxon>
    </lineage>
</organism>
<dbReference type="PROSITE" id="PS51706">
    <property type="entry name" value="G_ENGB"/>
    <property type="match status" value="1"/>
</dbReference>
<name>A0ABW5CEP2_9PROT</name>
<dbReference type="HAMAP" id="MF_00321">
    <property type="entry name" value="GTPase_EngB"/>
    <property type="match status" value="1"/>
</dbReference>
<dbReference type="InterPro" id="IPR019987">
    <property type="entry name" value="GTP-bd_ribosome_bio_YsxC"/>
</dbReference>
<dbReference type="Gene3D" id="3.40.50.300">
    <property type="entry name" value="P-loop containing nucleotide triphosphate hydrolases"/>
    <property type="match status" value="1"/>
</dbReference>
<dbReference type="NCBIfam" id="TIGR03598">
    <property type="entry name" value="GTPase_YsxC"/>
    <property type="match status" value="1"/>
</dbReference>
<dbReference type="EMBL" id="JBHUIY010000071">
    <property type="protein sequence ID" value="MFD2235744.1"/>
    <property type="molecule type" value="Genomic_DNA"/>
</dbReference>
<comment type="caution">
    <text evidence="12">The sequence shown here is derived from an EMBL/GenBank/DDBJ whole genome shotgun (WGS) entry which is preliminary data.</text>
</comment>
<dbReference type="SUPFAM" id="SSF52540">
    <property type="entry name" value="P-loop containing nucleoside triphosphate hydrolases"/>
    <property type="match status" value="1"/>
</dbReference>
<evidence type="ECO:0000256" key="9">
    <source>
        <dbReference type="ARBA" id="ARBA00023306"/>
    </source>
</evidence>
<evidence type="ECO:0000256" key="1">
    <source>
        <dbReference type="ARBA" id="ARBA00001946"/>
    </source>
</evidence>
<proteinExistence type="inferred from homology"/>
<evidence type="ECO:0000256" key="10">
    <source>
        <dbReference type="HAMAP-Rule" id="MF_00321"/>
    </source>
</evidence>
<feature type="domain" description="EngB-type G" evidence="11">
    <location>
        <begin position="48"/>
        <end position="223"/>
    </location>
</feature>
<dbReference type="InterPro" id="IPR027417">
    <property type="entry name" value="P-loop_NTPase"/>
</dbReference>
<protein>
    <recommendedName>
        <fullName evidence="10">Probable GTP-binding protein EngB</fullName>
    </recommendedName>
</protein>
<gene>
    <name evidence="12" type="primary">yihA</name>
    <name evidence="10" type="synonym">engB</name>
    <name evidence="12" type="ORF">ACFSNB_18260</name>
</gene>
<evidence type="ECO:0000313" key="13">
    <source>
        <dbReference type="Proteomes" id="UP001597296"/>
    </source>
</evidence>
<comment type="cofactor">
    <cofactor evidence="1">
        <name>Mg(2+)</name>
        <dbReference type="ChEBI" id="CHEBI:18420"/>
    </cofactor>
</comment>
<keyword evidence="8 10" id="KW-0717">Septation</keyword>
<evidence type="ECO:0000256" key="6">
    <source>
        <dbReference type="ARBA" id="ARBA00022842"/>
    </source>
</evidence>
<keyword evidence="5 10" id="KW-0547">Nucleotide-binding</keyword>
<keyword evidence="6" id="KW-0460">Magnesium</keyword>
<reference evidence="13" key="1">
    <citation type="journal article" date="2019" name="Int. J. Syst. Evol. Microbiol.">
        <title>The Global Catalogue of Microorganisms (GCM) 10K type strain sequencing project: providing services to taxonomists for standard genome sequencing and annotation.</title>
        <authorList>
            <consortium name="The Broad Institute Genomics Platform"/>
            <consortium name="The Broad Institute Genome Sequencing Center for Infectious Disease"/>
            <person name="Wu L."/>
            <person name="Ma J."/>
        </authorList>
    </citation>
    <scope>NUCLEOTIDE SEQUENCE [LARGE SCALE GENOMIC DNA]</scope>
    <source>
        <strain evidence="13">KCTC 15012</strain>
    </source>
</reference>
<evidence type="ECO:0000256" key="8">
    <source>
        <dbReference type="ARBA" id="ARBA00023210"/>
    </source>
</evidence>
<keyword evidence="13" id="KW-1185">Reference proteome</keyword>
<evidence type="ECO:0000313" key="12">
    <source>
        <dbReference type="EMBL" id="MFD2235744.1"/>
    </source>
</evidence>
<keyword evidence="4" id="KW-0479">Metal-binding</keyword>
<accession>A0ABW5CEP2</accession>
<keyword evidence="9 10" id="KW-0131">Cell cycle</keyword>
<dbReference type="Proteomes" id="UP001597296">
    <property type="component" value="Unassembled WGS sequence"/>
</dbReference>
<evidence type="ECO:0000259" key="11">
    <source>
        <dbReference type="PROSITE" id="PS51706"/>
    </source>
</evidence>
<dbReference type="InterPro" id="IPR006073">
    <property type="entry name" value="GTP-bd"/>
</dbReference>
<dbReference type="PANTHER" id="PTHR11649:SF13">
    <property type="entry name" value="ENGB-TYPE G DOMAIN-CONTAINING PROTEIN"/>
    <property type="match status" value="1"/>
</dbReference>
<evidence type="ECO:0000256" key="7">
    <source>
        <dbReference type="ARBA" id="ARBA00023134"/>
    </source>
</evidence>
<evidence type="ECO:0000256" key="2">
    <source>
        <dbReference type="ARBA" id="ARBA00009638"/>
    </source>
</evidence>
<dbReference type="RefSeq" id="WP_377319197.1">
    <property type="nucleotide sequence ID" value="NZ_JBHUIY010000071.1"/>
</dbReference>
<evidence type="ECO:0000256" key="3">
    <source>
        <dbReference type="ARBA" id="ARBA00022618"/>
    </source>
</evidence>
<dbReference type="PANTHER" id="PTHR11649">
    <property type="entry name" value="MSS1/TRME-RELATED GTP-BINDING PROTEIN"/>
    <property type="match status" value="1"/>
</dbReference>
<dbReference type="Pfam" id="PF01926">
    <property type="entry name" value="MMR_HSR1"/>
    <property type="match status" value="1"/>
</dbReference>
<sequence>MSGDLPAAGPDAAALEAAARVEAGRLLFARECRFLRGVVALDGLPPADLPELAFSGRSNVGKSSIINALTGRNGLARTSNTPGRTQELNYFDLGGRLVLVDLPGYGFASAPKTEVARWTRLVESFLRGRSVLRRVVVLVDSRHGLKDSDRDMMSMLDRAAVVYQVVLTKADKITPAALEATRERVLAEIAKRGAAHPCVIATSSQTGLGLADLRAELATLARGESAT</sequence>
<evidence type="ECO:0000256" key="5">
    <source>
        <dbReference type="ARBA" id="ARBA00022741"/>
    </source>
</evidence>
<dbReference type="InterPro" id="IPR030393">
    <property type="entry name" value="G_ENGB_dom"/>
</dbReference>
<dbReference type="CDD" id="cd01876">
    <property type="entry name" value="YihA_EngB"/>
    <property type="match status" value="1"/>
</dbReference>
<comment type="function">
    <text evidence="10">Necessary for normal cell division and for the maintenance of normal septation.</text>
</comment>
<keyword evidence="7 10" id="KW-0342">GTP-binding</keyword>
<comment type="similarity">
    <text evidence="2 10">Belongs to the TRAFAC class TrmE-Era-EngA-EngB-Septin-like GTPase superfamily. EngB GTPase family.</text>
</comment>